<keyword evidence="4 7" id="KW-0472">Membrane</keyword>
<feature type="transmembrane region" description="Helical" evidence="7">
    <location>
        <begin position="7"/>
        <end position="27"/>
    </location>
</feature>
<dbReference type="AlphaFoldDB" id="A0A2M7QNP8"/>
<dbReference type="GO" id="GO:0071555">
    <property type="term" value="P:cell wall organization"/>
    <property type="evidence" value="ECO:0007669"/>
    <property type="project" value="UniProtKB-KW"/>
</dbReference>
<comment type="subcellular location">
    <subcellularLocation>
        <location evidence="7">Cell membrane</location>
        <topology evidence="7">Single-pass membrane protein</topology>
    </subcellularLocation>
</comment>
<dbReference type="EMBL" id="PFLK01000126">
    <property type="protein sequence ID" value="PIY73934.1"/>
    <property type="molecule type" value="Genomic_DNA"/>
</dbReference>
<dbReference type="GO" id="GO:0005886">
    <property type="term" value="C:plasma membrane"/>
    <property type="evidence" value="ECO:0007669"/>
    <property type="project" value="UniProtKB-SubCell"/>
</dbReference>
<evidence type="ECO:0000256" key="2">
    <source>
        <dbReference type="ARBA" id="ARBA00022692"/>
    </source>
</evidence>
<accession>A0A2M7QNP8</accession>
<dbReference type="NCBIfam" id="TIGR00247">
    <property type="entry name" value="endolytic transglycosylase MltG"/>
    <property type="match status" value="1"/>
</dbReference>
<dbReference type="Pfam" id="PF02618">
    <property type="entry name" value="YceG"/>
    <property type="match status" value="1"/>
</dbReference>
<evidence type="ECO:0000313" key="8">
    <source>
        <dbReference type="EMBL" id="PIY73934.1"/>
    </source>
</evidence>
<dbReference type="GO" id="GO:0008932">
    <property type="term" value="F:lytic endotransglycosylase activity"/>
    <property type="evidence" value="ECO:0007669"/>
    <property type="project" value="UniProtKB-UniRule"/>
</dbReference>
<keyword evidence="1 7" id="KW-1003">Cell membrane</keyword>
<comment type="caution">
    <text evidence="8">The sequence shown here is derived from an EMBL/GenBank/DDBJ whole genome shotgun (WGS) entry which is preliminary data.</text>
</comment>
<evidence type="ECO:0000256" key="4">
    <source>
        <dbReference type="ARBA" id="ARBA00023136"/>
    </source>
</evidence>
<reference evidence="9" key="1">
    <citation type="submission" date="2017-09" db="EMBL/GenBank/DDBJ databases">
        <title>Depth-based differentiation of microbial function through sediment-hosted aquifers and enrichment of novel symbionts in the deep terrestrial subsurface.</title>
        <authorList>
            <person name="Probst A.J."/>
            <person name="Ladd B."/>
            <person name="Jarett J.K."/>
            <person name="Geller-Mcgrath D.E."/>
            <person name="Sieber C.M.K."/>
            <person name="Emerson J.B."/>
            <person name="Anantharaman K."/>
            <person name="Thomas B.C."/>
            <person name="Malmstrom R."/>
            <person name="Stieglmeier M."/>
            <person name="Klingl A."/>
            <person name="Woyke T."/>
            <person name="Ryan C.M."/>
            <person name="Banfield J.F."/>
        </authorList>
    </citation>
    <scope>NUCLEOTIDE SEQUENCE [LARGE SCALE GENOMIC DNA]</scope>
</reference>
<comment type="similarity">
    <text evidence="7">Belongs to the transglycosylase MltG family.</text>
</comment>
<keyword evidence="3 7" id="KW-1133">Transmembrane helix</keyword>
<comment type="function">
    <text evidence="7">Functions as a peptidoglycan terminase that cleaves nascent peptidoglycan strands endolytically to terminate their elongation.</text>
</comment>
<sequence>MDRKIKIIIIGVIILLVIIGAGIFKYVSLFSAPQREAKIQQFTIAIGKDDSSEVTQQLKAQGFIRSEQGFKIALFGLISTNSICVDCIKPGAYKISEAMNVWEIAKILKAEPYMKWVVIPEGLRKEQIAEILAETLGWDKQKKSDWVIKFTAMKYDYVEGVYFPDTYLIPTDETPLEVAQRFINKFNEKFAPYADKFTAANIKWTTALKIASIIQRETADKADMPLIAGIIWNRLLKGMKLEIDATVQYVRDDQVHFKDDSCQDPESTARKNGLCYNPELLQPTAEYISEGIWWSLIKVADKQIDSPYNTYLYKGLPPHPIANPGIDAIDAVLNSTETECLFYLHDSNKQIHCAKTYEEHLVNIEKYLR</sequence>
<protein>
    <recommendedName>
        <fullName evidence="7">Endolytic murein transglycosylase</fullName>
        <ecNumber evidence="7">4.2.2.29</ecNumber>
    </recommendedName>
    <alternativeName>
        <fullName evidence="7">Peptidoglycan lytic transglycosylase</fullName>
    </alternativeName>
    <alternativeName>
        <fullName evidence="7">Peptidoglycan polymerization terminase</fullName>
    </alternativeName>
</protein>
<evidence type="ECO:0000256" key="6">
    <source>
        <dbReference type="ARBA" id="ARBA00023316"/>
    </source>
</evidence>
<evidence type="ECO:0000256" key="3">
    <source>
        <dbReference type="ARBA" id="ARBA00022989"/>
    </source>
</evidence>
<feature type="site" description="Important for catalytic activity" evidence="7">
    <location>
        <position position="217"/>
    </location>
</feature>
<keyword evidence="2 7" id="KW-0812">Transmembrane</keyword>
<gene>
    <name evidence="7" type="primary">mltG</name>
    <name evidence="8" type="ORF">COY85_04640</name>
</gene>
<evidence type="ECO:0000313" key="9">
    <source>
        <dbReference type="Proteomes" id="UP000229481"/>
    </source>
</evidence>
<evidence type="ECO:0000256" key="7">
    <source>
        <dbReference type="HAMAP-Rule" id="MF_02065"/>
    </source>
</evidence>
<keyword evidence="5 7" id="KW-0456">Lyase</keyword>
<organism evidence="8 9">
    <name type="scientific">Candidatus Portnoybacteria bacterium CG_4_10_14_0_8_um_filter_40_50</name>
    <dbReference type="NCBI Taxonomy" id="1974800"/>
    <lineage>
        <taxon>Bacteria</taxon>
        <taxon>Candidatus Portnoyibacteriota</taxon>
    </lineage>
</organism>
<dbReference type="PANTHER" id="PTHR30518:SF2">
    <property type="entry name" value="ENDOLYTIC MUREIN TRANSGLYCOSYLASE"/>
    <property type="match status" value="1"/>
</dbReference>
<dbReference type="PANTHER" id="PTHR30518">
    <property type="entry name" value="ENDOLYTIC MUREIN TRANSGLYCOSYLASE"/>
    <property type="match status" value="1"/>
</dbReference>
<dbReference type="GO" id="GO:0009252">
    <property type="term" value="P:peptidoglycan biosynthetic process"/>
    <property type="evidence" value="ECO:0007669"/>
    <property type="project" value="UniProtKB-UniRule"/>
</dbReference>
<dbReference type="HAMAP" id="MF_02065">
    <property type="entry name" value="MltG"/>
    <property type="match status" value="1"/>
</dbReference>
<dbReference type="Gene3D" id="3.30.1490.480">
    <property type="entry name" value="Endolytic murein transglycosylase"/>
    <property type="match status" value="1"/>
</dbReference>
<evidence type="ECO:0000256" key="1">
    <source>
        <dbReference type="ARBA" id="ARBA00022475"/>
    </source>
</evidence>
<proteinExistence type="inferred from homology"/>
<dbReference type="EC" id="4.2.2.29" evidence="7"/>
<keyword evidence="6 7" id="KW-0961">Cell wall biogenesis/degradation</keyword>
<dbReference type="Proteomes" id="UP000229481">
    <property type="component" value="Unassembled WGS sequence"/>
</dbReference>
<comment type="catalytic activity">
    <reaction evidence="7">
        <text>a peptidoglycan chain = a peptidoglycan chain with N-acetyl-1,6-anhydromuramyl-[peptide] at the reducing end + a peptidoglycan chain with N-acetylglucosamine at the non-reducing end.</text>
        <dbReference type="EC" id="4.2.2.29"/>
    </reaction>
</comment>
<name>A0A2M7QNP8_9BACT</name>
<dbReference type="InterPro" id="IPR003770">
    <property type="entry name" value="MLTG-like"/>
</dbReference>
<evidence type="ECO:0000256" key="5">
    <source>
        <dbReference type="ARBA" id="ARBA00023239"/>
    </source>
</evidence>